<gene>
    <name evidence="1" type="ORF">CARN7_0411</name>
</gene>
<dbReference type="InterPro" id="IPR025427">
    <property type="entry name" value="DUF4160"/>
</dbReference>
<evidence type="ECO:0000313" key="1">
    <source>
        <dbReference type="EMBL" id="CBI09671.1"/>
    </source>
</evidence>
<name>E6QR00_9ZZZZ</name>
<dbReference type="AlphaFoldDB" id="E6QR00"/>
<accession>E6QR00</accession>
<reference evidence="1" key="1">
    <citation type="submission" date="2009-10" db="EMBL/GenBank/DDBJ databases">
        <title>Diversity of trophic interactions inside an arsenic-rich microbial ecosystem.</title>
        <authorList>
            <person name="Bertin P.N."/>
            <person name="Heinrich-Salmeron A."/>
            <person name="Pelletier E."/>
            <person name="Goulhen-Chollet F."/>
            <person name="Arsene-Ploetze F."/>
            <person name="Gallien S."/>
            <person name="Calteau A."/>
            <person name="Vallenet D."/>
            <person name="Casiot C."/>
            <person name="Chane-Woon-Ming B."/>
            <person name="Giloteaux L."/>
            <person name="Barakat M."/>
            <person name="Bonnefoy V."/>
            <person name="Bruneel O."/>
            <person name="Chandler M."/>
            <person name="Cleiss J."/>
            <person name="Duran R."/>
            <person name="Elbaz-Poulichet F."/>
            <person name="Fonknechten N."/>
            <person name="Lauga B."/>
            <person name="Mornico D."/>
            <person name="Ortet P."/>
            <person name="Schaeffer C."/>
            <person name="Siguier P."/>
            <person name="Alexander Thil Smith A."/>
            <person name="Van Dorsselaer A."/>
            <person name="Weissenbach J."/>
            <person name="Medigue C."/>
            <person name="Le Paslier D."/>
        </authorList>
    </citation>
    <scope>NUCLEOTIDE SEQUENCE</scope>
</reference>
<evidence type="ECO:0008006" key="2">
    <source>
        <dbReference type="Google" id="ProtNLM"/>
    </source>
</evidence>
<protein>
    <recommendedName>
        <fullName evidence="2">DUF4160 domain-containing protein</fullName>
    </recommendedName>
</protein>
<organism evidence="1">
    <name type="scientific">mine drainage metagenome</name>
    <dbReference type="NCBI Taxonomy" id="410659"/>
    <lineage>
        <taxon>unclassified sequences</taxon>
        <taxon>metagenomes</taxon>
        <taxon>ecological metagenomes</taxon>
    </lineage>
</organism>
<dbReference type="EMBL" id="CABR01000045">
    <property type="protein sequence ID" value="CBI09671.1"/>
    <property type="molecule type" value="Genomic_DNA"/>
</dbReference>
<dbReference type="Pfam" id="PF13711">
    <property type="entry name" value="DUF4160"/>
    <property type="match status" value="1"/>
</dbReference>
<proteinExistence type="predicted"/>
<comment type="caution">
    <text evidence="1">The sequence shown here is derived from an EMBL/GenBank/DDBJ whole genome shotgun (WGS) entry which is preliminary data.</text>
</comment>
<sequence>MKYNEFRASILFDSLGVMEGKLPPRVLSLVIEWASEHQSELMDNWQALRTTGDFHRIKPLT</sequence>